<protein>
    <submittedName>
        <fullName evidence="1">Ornithine cyclodeaminase</fullName>
        <ecNumber evidence="1">4.3.1.12</ecNumber>
    </submittedName>
</protein>
<accession>G7V810</accession>
<dbReference type="eggNOG" id="COG2423">
    <property type="taxonomic scope" value="Bacteria"/>
</dbReference>
<gene>
    <name evidence="1" type="ordered locus">Tlie_0511</name>
</gene>
<keyword evidence="2" id="KW-1185">Reference proteome</keyword>
<dbReference type="SUPFAM" id="SSF51735">
    <property type="entry name" value="NAD(P)-binding Rossmann-fold domains"/>
    <property type="match status" value="1"/>
</dbReference>
<dbReference type="PIRSF" id="PIRSF001439">
    <property type="entry name" value="CryM"/>
    <property type="match status" value="1"/>
</dbReference>
<dbReference type="InterPro" id="IPR003462">
    <property type="entry name" value="ODC_Mu_crystall"/>
</dbReference>
<dbReference type="EC" id="4.3.1.12" evidence="1"/>
<dbReference type="Gene3D" id="3.40.50.720">
    <property type="entry name" value="NAD(P)-binding Rossmann-like Domain"/>
    <property type="match status" value="1"/>
</dbReference>
<dbReference type="KEGG" id="tli:Tlie_0511"/>
<dbReference type="AlphaFoldDB" id="G7V810"/>
<reference evidence="2" key="1">
    <citation type="submission" date="2011-10" db="EMBL/GenBank/DDBJ databases">
        <title>The complete genome of chromosome of Thermovirga lienii DSM 17291.</title>
        <authorList>
            <consortium name="US DOE Joint Genome Institute (JGI-PGF)"/>
            <person name="Lucas S."/>
            <person name="Copeland A."/>
            <person name="Lapidus A."/>
            <person name="Glavina del Rio T."/>
            <person name="Dalin E."/>
            <person name="Tice H."/>
            <person name="Bruce D."/>
            <person name="Goodwin L."/>
            <person name="Pitluck S."/>
            <person name="Peters L."/>
            <person name="Mikhailova N."/>
            <person name="Saunders E."/>
            <person name="Kyrpides N."/>
            <person name="Mavromatis K."/>
            <person name="Ivanova N."/>
            <person name="Last F.I."/>
            <person name="Brettin T."/>
            <person name="Detter J.C."/>
            <person name="Han C."/>
            <person name="Larimer F."/>
            <person name="Land M."/>
            <person name="Hauser L."/>
            <person name="Markowitz V."/>
            <person name="Cheng J.-F."/>
            <person name="Hugenholtz P."/>
            <person name="Woyke T."/>
            <person name="Wu D."/>
            <person name="Spring S."/>
            <person name="Schroeder M."/>
            <person name="Brambilla E.-M."/>
            <person name="Klenk H.-P."/>
            <person name="Eisen J.A."/>
        </authorList>
    </citation>
    <scope>NUCLEOTIDE SEQUENCE [LARGE SCALE GENOMIC DNA]</scope>
    <source>
        <strain evidence="2">ATCC BAA-1197 / DSM 17291 / Cas60314</strain>
    </source>
</reference>
<proteinExistence type="predicted"/>
<dbReference type="HOGENOM" id="CLU_042088_3_1_0"/>
<dbReference type="STRING" id="580340.Tlie_0511"/>
<evidence type="ECO:0000313" key="1">
    <source>
        <dbReference type="EMBL" id="AER66246.1"/>
    </source>
</evidence>
<dbReference type="Gene3D" id="3.30.1780.10">
    <property type="entry name" value="ornithine cyclodeaminase, domain 1"/>
    <property type="match status" value="1"/>
</dbReference>
<dbReference type="PANTHER" id="PTHR13812:SF19">
    <property type="entry name" value="KETIMINE REDUCTASE MU-CRYSTALLIN"/>
    <property type="match status" value="1"/>
</dbReference>
<dbReference type="PANTHER" id="PTHR13812">
    <property type="entry name" value="KETIMINE REDUCTASE MU-CRYSTALLIN"/>
    <property type="match status" value="1"/>
</dbReference>
<dbReference type="EMBL" id="CP003096">
    <property type="protein sequence ID" value="AER66246.1"/>
    <property type="molecule type" value="Genomic_DNA"/>
</dbReference>
<dbReference type="InterPro" id="IPR023401">
    <property type="entry name" value="ODC_N"/>
</dbReference>
<name>G7V810_THELD</name>
<sequence length="365" mass="40249">MSKRWEILYLSQEDCVKAGGTDMKGAMKATERSFFLHGKGDFIQPGKPVIRWGGPETEETLGRIMSMPSFLGGEKYKDELVSRGLLGPVNTAGIKFIPSRPWNPTKYGLPRASAIIIIVDPDTLIPQCVMDGAIVSAMRTGAASGVAAKYLARKDAEVMGLVGASVQGRTQLAAMKCALPTLKVCKVYDINAEASQKFKEAMSEVVGMEIVPVSSAEEAFRGSDVISTATMAREAYVKPEWYNKGAFHVEISFWDTPPSALTVFDKIFVDDWYQVKHHGVDVSYRAVRDGFITEDKICGNLGEVVVGSKKGRERDEEIIFFNPIGLGIHDLSEAFRVFQSAKEKGIGRMIPLWEDPNEWLNNLKV</sequence>
<dbReference type="Pfam" id="PF02423">
    <property type="entry name" value="OCD_Mu_crystall"/>
    <property type="match status" value="1"/>
</dbReference>
<organism evidence="1 2">
    <name type="scientific">Thermovirga lienii (strain ATCC BAA-1197 / DSM 17291 / Cas60314)</name>
    <dbReference type="NCBI Taxonomy" id="580340"/>
    <lineage>
        <taxon>Bacteria</taxon>
        <taxon>Thermotogati</taxon>
        <taxon>Synergistota</taxon>
        <taxon>Synergistia</taxon>
        <taxon>Synergistales</taxon>
        <taxon>Thermovirgaceae</taxon>
        <taxon>Thermovirga</taxon>
    </lineage>
</organism>
<keyword evidence="1" id="KW-0456">Lyase</keyword>
<reference evidence="1 2" key="2">
    <citation type="journal article" date="2012" name="Stand. Genomic Sci.">
        <title>Genome sequence of the moderately thermophilic, amino-acid-degrading and sulfur-reducing bacterium Thermovirga lienii type strain (Cas60314(T)).</title>
        <authorList>
            <person name="Goker M."/>
            <person name="Saunders E."/>
            <person name="Lapidus A."/>
            <person name="Nolan M."/>
            <person name="Lucas S."/>
            <person name="Hammon N."/>
            <person name="Deshpande S."/>
            <person name="Cheng J.F."/>
            <person name="Han C."/>
            <person name="Tapia R."/>
            <person name="Goodwin L.A."/>
            <person name="Pitluck S."/>
            <person name="Liolios K."/>
            <person name="Mavromatis K."/>
            <person name="Pagani I."/>
            <person name="Ivanova N."/>
            <person name="Mikhailova N."/>
            <person name="Pati A."/>
            <person name="Chen A."/>
            <person name="Palaniappan K."/>
            <person name="Land M."/>
            <person name="Chang Y.J."/>
            <person name="Jeffries C.D."/>
            <person name="Brambilla E.M."/>
            <person name="Rohde M."/>
            <person name="Spring S."/>
            <person name="Detter J.C."/>
            <person name="Woyke T."/>
            <person name="Bristow J."/>
            <person name="Eisen J.A."/>
            <person name="Markowitz V."/>
            <person name="Hugenholtz P."/>
            <person name="Kyrpides N.C."/>
            <person name="Klenk H.P."/>
        </authorList>
    </citation>
    <scope>NUCLEOTIDE SEQUENCE [LARGE SCALE GENOMIC DNA]</scope>
    <source>
        <strain evidence="2">ATCC BAA-1197 / DSM 17291 / Cas60314</strain>
    </source>
</reference>
<dbReference type="Proteomes" id="UP000005868">
    <property type="component" value="Chromosome"/>
</dbReference>
<evidence type="ECO:0000313" key="2">
    <source>
        <dbReference type="Proteomes" id="UP000005868"/>
    </source>
</evidence>
<dbReference type="InterPro" id="IPR036291">
    <property type="entry name" value="NAD(P)-bd_dom_sf"/>
</dbReference>
<dbReference type="GO" id="GO:0008473">
    <property type="term" value="F:ornithine cyclodeaminase activity"/>
    <property type="evidence" value="ECO:0007669"/>
    <property type="project" value="UniProtKB-EC"/>
</dbReference>
<dbReference type="GO" id="GO:0005737">
    <property type="term" value="C:cytoplasm"/>
    <property type="evidence" value="ECO:0007669"/>
    <property type="project" value="TreeGrafter"/>
</dbReference>